<keyword evidence="3" id="KW-0804">Transcription</keyword>
<sequence>MNDRPTDDEQLTLRTSAQFKALGHPVRQRMMNVLRQRPATLAELASALGSAKGTIAYHVRVLREAGLVRLAYTRQVRGGTEQYFTRAAGVIRLAPEMGAEFLLKEAMAEMLPVRQDQGHTVLQHLWLTPEEAGALVTRIKEFAAAQRENDDRRGEPHGLLLSLYPADIPALPPAPEPGAP</sequence>
<dbReference type="SUPFAM" id="SSF46785">
    <property type="entry name" value="Winged helix' DNA-binding domain"/>
    <property type="match status" value="1"/>
</dbReference>
<dbReference type="PANTHER" id="PTHR33154:SF33">
    <property type="entry name" value="TRANSCRIPTIONAL REPRESSOR SDPR"/>
    <property type="match status" value="1"/>
</dbReference>
<dbReference type="Pfam" id="PF12840">
    <property type="entry name" value="HTH_20"/>
    <property type="match status" value="1"/>
</dbReference>
<dbReference type="SMART" id="SM00418">
    <property type="entry name" value="HTH_ARSR"/>
    <property type="match status" value="1"/>
</dbReference>
<dbReference type="CDD" id="cd00090">
    <property type="entry name" value="HTH_ARSR"/>
    <property type="match status" value="1"/>
</dbReference>
<evidence type="ECO:0000256" key="3">
    <source>
        <dbReference type="ARBA" id="ARBA00023163"/>
    </source>
</evidence>
<evidence type="ECO:0000256" key="1">
    <source>
        <dbReference type="ARBA" id="ARBA00023015"/>
    </source>
</evidence>
<accession>A0ABW4T1R1</accession>
<dbReference type="RefSeq" id="WP_379575803.1">
    <property type="nucleotide sequence ID" value="NZ_JBHUFV010000046.1"/>
</dbReference>
<gene>
    <name evidence="5" type="ORF">ACFSKW_29870</name>
</gene>
<dbReference type="InterPro" id="IPR036388">
    <property type="entry name" value="WH-like_DNA-bd_sf"/>
</dbReference>
<dbReference type="EMBL" id="JBHUFV010000046">
    <property type="protein sequence ID" value="MFD1935686.1"/>
    <property type="molecule type" value="Genomic_DNA"/>
</dbReference>
<dbReference type="InterPro" id="IPR036390">
    <property type="entry name" value="WH_DNA-bd_sf"/>
</dbReference>
<dbReference type="PROSITE" id="PS50987">
    <property type="entry name" value="HTH_ARSR_2"/>
    <property type="match status" value="1"/>
</dbReference>
<dbReference type="PANTHER" id="PTHR33154">
    <property type="entry name" value="TRANSCRIPTIONAL REGULATOR, ARSR FAMILY"/>
    <property type="match status" value="1"/>
</dbReference>
<keyword evidence="6" id="KW-1185">Reference proteome</keyword>
<evidence type="ECO:0000313" key="5">
    <source>
        <dbReference type="EMBL" id="MFD1935686.1"/>
    </source>
</evidence>
<comment type="caution">
    <text evidence="5">The sequence shown here is derived from an EMBL/GenBank/DDBJ whole genome shotgun (WGS) entry which is preliminary data.</text>
</comment>
<feature type="domain" description="HTH arsR-type" evidence="4">
    <location>
        <begin position="7"/>
        <end position="102"/>
    </location>
</feature>
<dbReference type="InterPro" id="IPR051081">
    <property type="entry name" value="HTH_MetalResp_TranReg"/>
</dbReference>
<keyword evidence="2" id="KW-0238">DNA-binding</keyword>
<name>A0ABW4T1R1_9ACTN</name>
<keyword evidence="1" id="KW-0805">Transcription regulation</keyword>
<dbReference type="Proteomes" id="UP001597368">
    <property type="component" value="Unassembled WGS sequence"/>
</dbReference>
<dbReference type="Gene3D" id="1.10.10.10">
    <property type="entry name" value="Winged helix-like DNA-binding domain superfamily/Winged helix DNA-binding domain"/>
    <property type="match status" value="1"/>
</dbReference>
<organism evidence="5 6">
    <name type="scientific">Nonomuraea mangrovi</name>
    <dbReference type="NCBI Taxonomy" id="2316207"/>
    <lineage>
        <taxon>Bacteria</taxon>
        <taxon>Bacillati</taxon>
        <taxon>Actinomycetota</taxon>
        <taxon>Actinomycetes</taxon>
        <taxon>Streptosporangiales</taxon>
        <taxon>Streptosporangiaceae</taxon>
        <taxon>Nonomuraea</taxon>
    </lineage>
</organism>
<evidence type="ECO:0000259" key="4">
    <source>
        <dbReference type="PROSITE" id="PS50987"/>
    </source>
</evidence>
<reference evidence="6" key="1">
    <citation type="journal article" date="2019" name="Int. J. Syst. Evol. Microbiol.">
        <title>The Global Catalogue of Microorganisms (GCM) 10K type strain sequencing project: providing services to taxonomists for standard genome sequencing and annotation.</title>
        <authorList>
            <consortium name="The Broad Institute Genomics Platform"/>
            <consortium name="The Broad Institute Genome Sequencing Center for Infectious Disease"/>
            <person name="Wu L."/>
            <person name="Ma J."/>
        </authorList>
    </citation>
    <scope>NUCLEOTIDE SEQUENCE [LARGE SCALE GENOMIC DNA]</scope>
    <source>
        <strain evidence="6">ICMP 6774ER</strain>
    </source>
</reference>
<proteinExistence type="predicted"/>
<evidence type="ECO:0000313" key="6">
    <source>
        <dbReference type="Proteomes" id="UP001597368"/>
    </source>
</evidence>
<dbReference type="InterPro" id="IPR001845">
    <property type="entry name" value="HTH_ArsR_DNA-bd_dom"/>
</dbReference>
<protein>
    <submittedName>
        <fullName evidence="5">ArsR/SmtB family transcription factor</fullName>
    </submittedName>
</protein>
<evidence type="ECO:0000256" key="2">
    <source>
        <dbReference type="ARBA" id="ARBA00023125"/>
    </source>
</evidence>
<dbReference type="InterPro" id="IPR011991">
    <property type="entry name" value="ArsR-like_HTH"/>
</dbReference>